<evidence type="ECO:0000256" key="1">
    <source>
        <dbReference type="ARBA" id="ARBA00004651"/>
    </source>
</evidence>
<dbReference type="GO" id="GO:0015774">
    <property type="term" value="P:polysaccharide transport"/>
    <property type="evidence" value="ECO:0007669"/>
    <property type="project" value="UniProtKB-KW"/>
</dbReference>
<evidence type="ECO:0000313" key="11">
    <source>
        <dbReference type="EMBL" id="EHJ45944.1"/>
    </source>
</evidence>
<evidence type="ECO:0000256" key="3">
    <source>
        <dbReference type="ARBA" id="ARBA00022448"/>
    </source>
</evidence>
<keyword evidence="3" id="KW-0813">Transport</keyword>
<evidence type="ECO:0000256" key="5">
    <source>
        <dbReference type="ARBA" id="ARBA00022692"/>
    </source>
</evidence>
<evidence type="ECO:0000313" key="12">
    <source>
        <dbReference type="Proteomes" id="UP000004662"/>
    </source>
</evidence>
<evidence type="ECO:0000259" key="10">
    <source>
        <dbReference type="Pfam" id="PF01061"/>
    </source>
</evidence>
<dbReference type="PANTHER" id="PTHR30413">
    <property type="entry name" value="INNER MEMBRANE TRANSPORT PERMEASE"/>
    <property type="match status" value="1"/>
</dbReference>
<evidence type="ECO:0000256" key="6">
    <source>
        <dbReference type="ARBA" id="ARBA00022989"/>
    </source>
</evidence>
<organism evidence="11 12">
    <name type="scientific">Solidesulfovibrio carbinoliphilus subsp. oakridgensis</name>
    <dbReference type="NCBI Taxonomy" id="694327"/>
    <lineage>
        <taxon>Bacteria</taxon>
        <taxon>Pseudomonadati</taxon>
        <taxon>Thermodesulfobacteriota</taxon>
        <taxon>Desulfovibrionia</taxon>
        <taxon>Desulfovibrionales</taxon>
        <taxon>Desulfovibrionaceae</taxon>
        <taxon>Solidesulfovibrio</taxon>
    </lineage>
</organism>
<feature type="transmembrane region" description="Helical" evidence="9">
    <location>
        <begin position="148"/>
        <end position="171"/>
    </location>
</feature>
<keyword evidence="6 9" id="KW-1133">Transmembrane helix</keyword>
<gene>
    <name evidence="11" type="ORF">DFW101_3660</name>
</gene>
<dbReference type="HOGENOM" id="CLU_060703_1_0_7"/>
<feature type="transmembrane region" description="Helical" evidence="9">
    <location>
        <begin position="177"/>
        <end position="196"/>
    </location>
</feature>
<comment type="subcellular location">
    <subcellularLocation>
        <location evidence="1">Cell membrane</location>
        <topology evidence="1">Multi-pass membrane protein</topology>
    </subcellularLocation>
</comment>
<keyword evidence="11" id="KW-0614">Plasmid</keyword>
<keyword evidence="5 9" id="KW-0812">Transmembrane</keyword>
<keyword evidence="4" id="KW-1003">Cell membrane</keyword>
<accession>G7QE50</accession>
<evidence type="ECO:0000256" key="7">
    <source>
        <dbReference type="ARBA" id="ARBA00023047"/>
    </source>
</evidence>
<keyword evidence="7" id="KW-0625">Polysaccharide transport</keyword>
<dbReference type="Pfam" id="PF01061">
    <property type="entry name" value="ABC2_membrane"/>
    <property type="match status" value="1"/>
</dbReference>
<dbReference type="InterPro" id="IPR013525">
    <property type="entry name" value="ABC2_TM"/>
</dbReference>
<keyword evidence="7" id="KW-0762">Sugar transport</keyword>
<proteinExistence type="inferred from homology"/>
<sequence length="265" mass="30463">MSYPTWASRAKRTAHLFFELVLRDFKAGFLGSYLSVVWAFLQPGITVLLLWFVFEVGFRAGPQGDRPFILWLLAGLIPWFFFSEAWAAATQSILGYRYLVKNIVFPLGILPLVKIGSSLIVHMFFLVVVVGILVAYRQHPGWALLQIPYYLAGSLVLLVGLSWLTSSLIVFIPDVGYMVATCIQFGFWFTPIMWNIGMVPARYVPWIALNPAYYLIDGYRRAFLYGGWFWERPMLTGYFWLVTLAIFFTGRIVFQKLRPHFADVI</sequence>
<dbReference type="PANTHER" id="PTHR30413:SF10">
    <property type="entry name" value="CAPSULE POLYSACCHARIDE EXPORT INNER-MEMBRANE PROTEIN CTRC"/>
    <property type="match status" value="1"/>
</dbReference>
<keyword evidence="8 9" id="KW-0472">Membrane</keyword>
<feature type="domain" description="ABC-2 type transporter transmembrane" evidence="10">
    <location>
        <begin position="16"/>
        <end position="223"/>
    </location>
</feature>
<protein>
    <submittedName>
        <fullName evidence="11">ABC-2 type transporter</fullName>
    </submittedName>
</protein>
<dbReference type="AlphaFoldDB" id="G7QE50"/>
<dbReference type="EMBL" id="CM001369">
    <property type="protein sequence ID" value="EHJ45944.1"/>
    <property type="molecule type" value="Genomic_DNA"/>
</dbReference>
<dbReference type="Proteomes" id="UP000004662">
    <property type="component" value="Plasmid pFW10101"/>
</dbReference>
<evidence type="ECO:0000256" key="9">
    <source>
        <dbReference type="SAM" id="Phobius"/>
    </source>
</evidence>
<evidence type="ECO:0000256" key="4">
    <source>
        <dbReference type="ARBA" id="ARBA00022475"/>
    </source>
</evidence>
<dbReference type="GO" id="GO:0005886">
    <property type="term" value="C:plasma membrane"/>
    <property type="evidence" value="ECO:0007669"/>
    <property type="project" value="UniProtKB-SubCell"/>
</dbReference>
<dbReference type="GO" id="GO:0015920">
    <property type="term" value="P:lipopolysaccharide transport"/>
    <property type="evidence" value="ECO:0007669"/>
    <property type="project" value="TreeGrafter"/>
</dbReference>
<feature type="transmembrane region" description="Helical" evidence="9">
    <location>
        <begin position="33"/>
        <end position="56"/>
    </location>
</feature>
<comment type="similarity">
    <text evidence="2">Belongs to the ABC-2 integral membrane protein family.</text>
</comment>
<feature type="transmembrane region" description="Helical" evidence="9">
    <location>
        <begin position="235"/>
        <end position="254"/>
    </location>
</feature>
<reference evidence="12" key="1">
    <citation type="journal article" date="2015" name="Genome Announc.">
        <title>High-Quality Draft Genome Sequence of Desulfovibrio carbinoliphilus FW-101-2B, an Organic Acid-Oxidizing Sulfate-Reducing Bacterium Isolated from Uranium(VI)-Contaminated Groundwater.</title>
        <authorList>
            <person name="Ramsay B.D."/>
            <person name="Hwang C."/>
            <person name="Woo H.L."/>
            <person name="Carroll S.L."/>
            <person name="Lucas S."/>
            <person name="Han J."/>
            <person name="Lapidus A.L."/>
            <person name="Cheng J.F."/>
            <person name="Goodwin L.A."/>
            <person name="Pitluck S."/>
            <person name="Peters L."/>
            <person name="Chertkov O."/>
            <person name="Held B."/>
            <person name="Detter J.C."/>
            <person name="Han C.S."/>
            <person name="Tapia R."/>
            <person name="Land M.L."/>
            <person name="Hauser L.J."/>
            <person name="Kyrpides N.C."/>
            <person name="Ivanova N.N."/>
            <person name="Mikhailova N."/>
            <person name="Pagani I."/>
            <person name="Woyke T."/>
            <person name="Arkin A.P."/>
            <person name="Dehal P."/>
            <person name="Chivian D."/>
            <person name="Criddle C.S."/>
            <person name="Wu W."/>
            <person name="Chakraborty R."/>
            <person name="Hazen T.C."/>
            <person name="Fields M.W."/>
        </authorList>
    </citation>
    <scope>NUCLEOTIDE SEQUENCE [LARGE SCALE GENOMIC DNA]</scope>
    <source>
        <strain evidence="12">FW-101-2B</strain>
    </source>
</reference>
<evidence type="ECO:0000256" key="8">
    <source>
        <dbReference type="ARBA" id="ARBA00023136"/>
    </source>
</evidence>
<evidence type="ECO:0000256" key="2">
    <source>
        <dbReference type="ARBA" id="ARBA00007783"/>
    </source>
</evidence>
<feature type="transmembrane region" description="Helical" evidence="9">
    <location>
        <begin position="68"/>
        <end position="89"/>
    </location>
</feature>
<geneLocation type="plasmid" evidence="11 12">
    <name>pFW10101</name>
</geneLocation>
<dbReference type="eggNOG" id="COG1682">
    <property type="taxonomic scope" value="Bacteria"/>
</dbReference>
<dbReference type="GO" id="GO:0140359">
    <property type="term" value="F:ABC-type transporter activity"/>
    <property type="evidence" value="ECO:0007669"/>
    <property type="project" value="InterPro"/>
</dbReference>
<feature type="transmembrane region" description="Helical" evidence="9">
    <location>
        <begin position="109"/>
        <end position="136"/>
    </location>
</feature>
<keyword evidence="12" id="KW-1185">Reference proteome</keyword>
<name>G7QE50_9BACT</name>